<proteinExistence type="predicted"/>
<dbReference type="Proteomes" id="UP000765509">
    <property type="component" value="Unassembled WGS sequence"/>
</dbReference>
<name>A0A9Q3CRG8_9BASI</name>
<comment type="caution">
    <text evidence="1">The sequence shown here is derived from an EMBL/GenBank/DDBJ whole genome shotgun (WGS) entry which is preliminary data.</text>
</comment>
<sequence length="91" mass="10428">MNPIYPPCQIPNATPAGRCSHFSHGDCANKDPKAKKKIYAIEKVPEDPEYDLLGESIRESSDYDQDPIEELLVEYKQELQLENQDIHLEAR</sequence>
<evidence type="ECO:0000313" key="1">
    <source>
        <dbReference type="EMBL" id="MBW0487543.1"/>
    </source>
</evidence>
<gene>
    <name evidence="1" type="ORF">O181_027258</name>
</gene>
<dbReference type="EMBL" id="AVOT02009178">
    <property type="protein sequence ID" value="MBW0487543.1"/>
    <property type="molecule type" value="Genomic_DNA"/>
</dbReference>
<keyword evidence="2" id="KW-1185">Reference proteome</keyword>
<reference evidence="1" key="1">
    <citation type="submission" date="2021-03" db="EMBL/GenBank/DDBJ databases">
        <title>Draft genome sequence of rust myrtle Austropuccinia psidii MF-1, a brazilian biotype.</title>
        <authorList>
            <person name="Quecine M.C."/>
            <person name="Pachon D.M.R."/>
            <person name="Bonatelli M.L."/>
            <person name="Correr F.H."/>
            <person name="Franceschini L.M."/>
            <person name="Leite T.F."/>
            <person name="Margarido G.R.A."/>
            <person name="Almeida C.A."/>
            <person name="Ferrarezi J.A."/>
            <person name="Labate C.A."/>
        </authorList>
    </citation>
    <scope>NUCLEOTIDE SEQUENCE</scope>
    <source>
        <strain evidence="1">MF-1</strain>
    </source>
</reference>
<accession>A0A9Q3CRG8</accession>
<dbReference type="AlphaFoldDB" id="A0A9Q3CRG8"/>
<protein>
    <submittedName>
        <fullName evidence="1">Uncharacterized protein</fullName>
    </submittedName>
</protein>
<organism evidence="1 2">
    <name type="scientific">Austropuccinia psidii MF-1</name>
    <dbReference type="NCBI Taxonomy" id="1389203"/>
    <lineage>
        <taxon>Eukaryota</taxon>
        <taxon>Fungi</taxon>
        <taxon>Dikarya</taxon>
        <taxon>Basidiomycota</taxon>
        <taxon>Pucciniomycotina</taxon>
        <taxon>Pucciniomycetes</taxon>
        <taxon>Pucciniales</taxon>
        <taxon>Sphaerophragmiaceae</taxon>
        <taxon>Austropuccinia</taxon>
    </lineage>
</organism>
<evidence type="ECO:0000313" key="2">
    <source>
        <dbReference type="Proteomes" id="UP000765509"/>
    </source>
</evidence>